<protein>
    <submittedName>
        <fullName evidence="1">Uncharacterized protein</fullName>
    </submittedName>
</protein>
<accession>A0A0R1H366</accession>
<evidence type="ECO:0000313" key="1">
    <source>
        <dbReference type="EMBL" id="KRK40837.1"/>
    </source>
</evidence>
<proteinExistence type="predicted"/>
<organism evidence="1 2">
    <name type="scientific">Loigolactobacillus bifermentans DSM 20003</name>
    <dbReference type="NCBI Taxonomy" id="1423726"/>
    <lineage>
        <taxon>Bacteria</taxon>
        <taxon>Bacillati</taxon>
        <taxon>Bacillota</taxon>
        <taxon>Bacilli</taxon>
        <taxon>Lactobacillales</taxon>
        <taxon>Lactobacillaceae</taxon>
        <taxon>Loigolactobacillus</taxon>
    </lineage>
</organism>
<dbReference type="STRING" id="1423726.FC07_GL002588"/>
<reference evidence="1 2" key="1">
    <citation type="journal article" date="2015" name="Genome Announc.">
        <title>Expanding the biotechnology potential of lactobacilli through comparative genomics of 213 strains and associated genera.</title>
        <authorList>
            <person name="Sun Z."/>
            <person name="Harris H.M."/>
            <person name="McCann A."/>
            <person name="Guo C."/>
            <person name="Argimon S."/>
            <person name="Zhang W."/>
            <person name="Yang X."/>
            <person name="Jeffery I.B."/>
            <person name="Cooney J.C."/>
            <person name="Kagawa T.F."/>
            <person name="Liu W."/>
            <person name="Song Y."/>
            <person name="Salvetti E."/>
            <person name="Wrobel A."/>
            <person name="Rasinkangas P."/>
            <person name="Parkhill J."/>
            <person name="Rea M.C."/>
            <person name="O'Sullivan O."/>
            <person name="Ritari J."/>
            <person name="Douillard F.P."/>
            <person name="Paul Ross R."/>
            <person name="Yang R."/>
            <person name="Briner A.E."/>
            <person name="Felis G.E."/>
            <person name="de Vos W.M."/>
            <person name="Barrangou R."/>
            <person name="Klaenhammer T.R."/>
            <person name="Caufield P.W."/>
            <person name="Cui Y."/>
            <person name="Zhang H."/>
            <person name="O'Toole P.W."/>
        </authorList>
    </citation>
    <scope>NUCLEOTIDE SEQUENCE [LARGE SCALE GENOMIC DNA]</scope>
    <source>
        <strain evidence="1 2">DSM 20003</strain>
    </source>
</reference>
<keyword evidence="2" id="KW-1185">Reference proteome</keyword>
<gene>
    <name evidence="1" type="ORF">FC07_GL002588</name>
</gene>
<dbReference type="PATRIC" id="fig|1423726.3.peg.2693"/>
<dbReference type="EMBL" id="AZDA01000003">
    <property type="protein sequence ID" value="KRK40837.1"/>
    <property type="molecule type" value="Genomic_DNA"/>
</dbReference>
<comment type="caution">
    <text evidence="1">The sequence shown here is derived from an EMBL/GenBank/DDBJ whole genome shotgun (WGS) entry which is preliminary data.</text>
</comment>
<name>A0A0R1H366_9LACO</name>
<dbReference type="AlphaFoldDB" id="A0A0R1H366"/>
<dbReference type="RefSeq" id="WP_057903275.1">
    <property type="nucleotide sequence ID" value="NZ_AZDA01000003.1"/>
</dbReference>
<dbReference type="Proteomes" id="UP000051461">
    <property type="component" value="Unassembled WGS sequence"/>
</dbReference>
<evidence type="ECO:0000313" key="2">
    <source>
        <dbReference type="Proteomes" id="UP000051461"/>
    </source>
</evidence>
<sequence length="126" mass="14320">MLQNNIFTNVDVTQANLAADATFADKQYIESFQGQELVPGFNKIWKFGTEYFDIEDALDFVIHLGADHLPEIADGLRVTDYKSDQLSVDDDTYVLKQDRHDSLAFQSDEVVEFLQEIGAHEVSEDE</sequence>